<evidence type="ECO:0000259" key="7">
    <source>
        <dbReference type="PROSITE" id="PS50110"/>
    </source>
</evidence>
<dbReference type="RefSeq" id="WP_163966559.1">
    <property type="nucleotide sequence ID" value="NZ_JAAGNX010000003.1"/>
</dbReference>
<dbReference type="Pfam" id="PF00196">
    <property type="entry name" value="GerE"/>
    <property type="match status" value="1"/>
</dbReference>
<keyword evidence="3" id="KW-0238">DNA-binding</keyword>
<dbReference type="AlphaFoldDB" id="A0A6B2M6G1"/>
<dbReference type="InterPro" id="IPR058245">
    <property type="entry name" value="NreC/VraR/RcsB-like_REC"/>
</dbReference>
<dbReference type="InterPro" id="IPR001789">
    <property type="entry name" value="Sig_transdc_resp-reg_receiver"/>
</dbReference>
<organism evidence="8 9">
    <name type="scientific">Oceanipulchritudo coccoides</name>
    <dbReference type="NCBI Taxonomy" id="2706888"/>
    <lineage>
        <taxon>Bacteria</taxon>
        <taxon>Pseudomonadati</taxon>
        <taxon>Verrucomicrobiota</taxon>
        <taxon>Opitutia</taxon>
        <taxon>Puniceicoccales</taxon>
        <taxon>Oceanipulchritudinaceae</taxon>
        <taxon>Oceanipulchritudo</taxon>
    </lineage>
</organism>
<dbReference type="InterPro" id="IPR000792">
    <property type="entry name" value="Tscrpt_reg_LuxR_C"/>
</dbReference>
<evidence type="ECO:0000256" key="5">
    <source>
        <dbReference type="PROSITE-ProRule" id="PRU00169"/>
    </source>
</evidence>
<evidence type="ECO:0000256" key="4">
    <source>
        <dbReference type="ARBA" id="ARBA00023163"/>
    </source>
</evidence>
<dbReference type="Proteomes" id="UP000478417">
    <property type="component" value="Unassembled WGS sequence"/>
</dbReference>
<dbReference type="PRINTS" id="PR00038">
    <property type="entry name" value="HTHLUXR"/>
</dbReference>
<gene>
    <name evidence="8" type="ORF">G0Q06_12410</name>
</gene>
<comment type="caution">
    <text evidence="8">The sequence shown here is derived from an EMBL/GenBank/DDBJ whole genome shotgun (WGS) entry which is preliminary data.</text>
</comment>
<dbReference type="PANTHER" id="PTHR43214:SF41">
    <property type="entry name" value="NITRATE_NITRITE RESPONSE REGULATOR PROTEIN NARP"/>
    <property type="match status" value="1"/>
</dbReference>
<dbReference type="SUPFAM" id="SSF46894">
    <property type="entry name" value="C-terminal effector domain of the bipartite response regulators"/>
    <property type="match status" value="1"/>
</dbReference>
<dbReference type="CDD" id="cd17535">
    <property type="entry name" value="REC_NarL-like"/>
    <property type="match status" value="1"/>
</dbReference>
<feature type="domain" description="Response regulatory" evidence="7">
    <location>
        <begin position="2"/>
        <end position="116"/>
    </location>
</feature>
<reference evidence="8 9" key="1">
    <citation type="submission" date="2020-02" db="EMBL/GenBank/DDBJ databases">
        <title>Albibacoteraceae fam. nov., the first described family within the subdivision 4 Verrucomicrobia.</title>
        <authorList>
            <person name="Xi F."/>
        </authorList>
    </citation>
    <scope>NUCLEOTIDE SEQUENCE [LARGE SCALE GENOMIC DNA]</scope>
    <source>
        <strain evidence="8 9">CK1056</strain>
    </source>
</reference>
<evidence type="ECO:0000256" key="3">
    <source>
        <dbReference type="ARBA" id="ARBA00023125"/>
    </source>
</evidence>
<proteinExistence type="predicted"/>
<keyword evidence="9" id="KW-1185">Reference proteome</keyword>
<dbReference type="InterPro" id="IPR039420">
    <property type="entry name" value="WalR-like"/>
</dbReference>
<feature type="modified residue" description="4-aspartylphosphate" evidence="5">
    <location>
        <position position="51"/>
    </location>
</feature>
<dbReference type="GO" id="GO:0003677">
    <property type="term" value="F:DNA binding"/>
    <property type="evidence" value="ECO:0007669"/>
    <property type="project" value="UniProtKB-KW"/>
</dbReference>
<evidence type="ECO:0000313" key="9">
    <source>
        <dbReference type="Proteomes" id="UP000478417"/>
    </source>
</evidence>
<feature type="domain" description="HTH luxR-type" evidence="6">
    <location>
        <begin position="138"/>
        <end position="203"/>
    </location>
</feature>
<keyword evidence="1 5" id="KW-0597">Phosphoprotein</keyword>
<dbReference type="CDD" id="cd06170">
    <property type="entry name" value="LuxR_C_like"/>
    <property type="match status" value="1"/>
</dbReference>
<dbReference type="GO" id="GO:0000160">
    <property type="term" value="P:phosphorelay signal transduction system"/>
    <property type="evidence" value="ECO:0007669"/>
    <property type="project" value="InterPro"/>
</dbReference>
<dbReference type="SMART" id="SM00448">
    <property type="entry name" value="REC"/>
    <property type="match status" value="1"/>
</dbReference>
<dbReference type="PANTHER" id="PTHR43214">
    <property type="entry name" value="TWO-COMPONENT RESPONSE REGULATOR"/>
    <property type="match status" value="1"/>
</dbReference>
<protein>
    <submittedName>
        <fullName evidence="8">Response regulator transcription factor</fullName>
    </submittedName>
</protein>
<dbReference type="InterPro" id="IPR011006">
    <property type="entry name" value="CheY-like_superfamily"/>
</dbReference>
<name>A0A6B2M6G1_9BACT</name>
<evidence type="ECO:0000313" key="8">
    <source>
        <dbReference type="EMBL" id="NDV63260.1"/>
    </source>
</evidence>
<sequence length="219" mass="25064">MKTIIVEDQKLGIDLVRQCLTDKFELVATCQTIKEGWKAFEKFHPKAVILDIELPDGSGLDLANRILKKDSSVRILGVSGRTDEYTLYRVFMTGLFGFVDKNTESIEELRRAVHQLGEGNCYYAATVQQNMLIQKTDPNAFSKVLTEREQELLRHFGAGASNEKIAEALDLRPVSVQNHKARIMRKLGLHNTVDLIRYAMQKGFVNQTDFQNRYKRELK</sequence>
<dbReference type="SMART" id="SM00421">
    <property type="entry name" value="HTH_LUXR"/>
    <property type="match status" value="1"/>
</dbReference>
<dbReference type="PROSITE" id="PS50110">
    <property type="entry name" value="RESPONSE_REGULATORY"/>
    <property type="match status" value="1"/>
</dbReference>
<dbReference type="Gene3D" id="3.40.50.2300">
    <property type="match status" value="1"/>
</dbReference>
<dbReference type="PROSITE" id="PS50043">
    <property type="entry name" value="HTH_LUXR_2"/>
    <property type="match status" value="1"/>
</dbReference>
<keyword evidence="4" id="KW-0804">Transcription</keyword>
<dbReference type="PROSITE" id="PS00622">
    <property type="entry name" value="HTH_LUXR_1"/>
    <property type="match status" value="1"/>
</dbReference>
<dbReference type="Gene3D" id="1.10.10.10">
    <property type="entry name" value="Winged helix-like DNA-binding domain superfamily/Winged helix DNA-binding domain"/>
    <property type="match status" value="1"/>
</dbReference>
<keyword evidence="2" id="KW-0805">Transcription regulation</keyword>
<dbReference type="Pfam" id="PF00072">
    <property type="entry name" value="Response_reg"/>
    <property type="match status" value="1"/>
</dbReference>
<evidence type="ECO:0000256" key="1">
    <source>
        <dbReference type="ARBA" id="ARBA00022553"/>
    </source>
</evidence>
<evidence type="ECO:0000259" key="6">
    <source>
        <dbReference type="PROSITE" id="PS50043"/>
    </source>
</evidence>
<dbReference type="GO" id="GO:0006355">
    <property type="term" value="P:regulation of DNA-templated transcription"/>
    <property type="evidence" value="ECO:0007669"/>
    <property type="project" value="InterPro"/>
</dbReference>
<evidence type="ECO:0000256" key="2">
    <source>
        <dbReference type="ARBA" id="ARBA00023015"/>
    </source>
</evidence>
<dbReference type="EMBL" id="JAAGNX010000003">
    <property type="protein sequence ID" value="NDV63260.1"/>
    <property type="molecule type" value="Genomic_DNA"/>
</dbReference>
<dbReference type="InterPro" id="IPR016032">
    <property type="entry name" value="Sig_transdc_resp-reg_C-effctor"/>
</dbReference>
<dbReference type="SUPFAM" id="SSF52172">
    <property type="entry name" value="CheY-like"/>
    <property type="match status" value="1"/>
</dbReference>
<dbReference type="InterPro" id="IPR036388">
    <property type="entry name" value="WH-like_DNA-bd_sf"/>
</dbReference>
<accession>A0A6B2M6G1</accession>